<dbReference type="AlphaFoldDB" id="Q70BE3"/>
<dbReference type="InterPro" id="IPR027417">
    <property type="entry name" value="P-loop_NTPase"/>
</dbReference>
<name>Q70BE3_PSEUB</name>
<dbReference type="PANTHER" id="PTHR47957:SF3">
    <property type="entry name" value="ATP-DEPENDENT HELICASE HRQ1"/>
    <property type="match status" value="1"/>
</dbReference>
<dbReference type="SUPFAM" id="SSF52540">
    <property type="entry name" value="P-loop containing nucleoside triphosphate hydrolases"/>
    <property type="match status" value="1"/>
</dbReference>
<sequence>MLSVTTTMEVGIDIGALQSVYQANMPPQRFNYQQRVGRAGRRGQAFSLVITFCRGRSHDAHYFAHPRAITGDPPPPPFLAVGHDPIPLRLVRKNWLRAAFKYLRDQCAKAGDVYPGDLVMPPDVHGEYISTQDYFHNPLASWSDRLHDALIKTLAERDSFIGVASFDPEQRSRLKEKSDVEQLIKEIGALKNMHLILKWGLRDFWPSGDCYQCTVCLLVFVTFI</sequence>
<feature type="domain" description="Helicase C-terminal" evidence="1">
    <location>
        <begin position="2"/>
        <end position="43"/>
    </location>
</feature>
<dbReference type="EMBL" id="AJ604569">
    <property type="protein sequence ID" value="CAE54310.1"/>
    <property type="molecule type" value="Genomic_DNA"/>
</dbReference>
<reference evidence="2" key="1">
    <citation type="submission" date="2003-10" db="EMBL/GenBank/DDBJ databases">
        <title>Molecular diagnosis of Pseudomonas syringae pv. tomato from Apulia.</title>
        <authorList>
            <person name="Fanelli V."/>
            <person name="Finetti-Sialer M."/>
            <person name="Gallitelli D."/>
        </authorList>
    </citation>
    <scope>NUCLEOTIDE SEQUENCE</scope>
</reference>
<evidence type="ECO:0000259" key="1">
    <source>
        <dbReference type="Pfam" id="PF00271"/>
    </source>
</evidence>
<organism evidence="2">
    <name type="scientific">Pseudomonas syringae pv. tomato</name>
    <dbReference type="NCBI Taxonomy" id="323"/>
    <lineage>
        <taxon>Bacteria</taxon>
        <taxon>Pseudomonadati</taxon>
        <taxon>Pseudomonadota</taxon>
        <taxon>Gammaproteobacteria</taxon>
        <taxon>Pseudomonadales</taxon>
        <taxon>Pseudomonadaceae</taxon>
        <taxon>Pseudomonas</taxon>
    </lineage>
</organism>
<proteinExistence type="predicted"/>
<accession>Q70BE3</accession>
<keyword evidence="2" id="KW-0067">ATP-binding</keyword>
<dbReference type="GO" id="GO:0036297">
    <property type="term" value="P:interstrand cross-link repair"/>
    <property type="evidence" value="ECO:0007669"/>
    <property type="project" value="TreeGrafter"/>
</dbReference>
<dbReference type="InterPro" id="IPR001650">
    <property type="entry name" value="Helicase_C-like"/>
</dbReference>
<dbReference type="Pfam" id="PF00271">
    <property type="entry name" value="Helicase_C"/>
    <property type="match status" value="1"/>
</dbReference>
<dbReference type="GO" id="GO:0043138">
    <property type="term" value="F:3'-5' DNA helicase activity"/>
    <property type="evidence" value="ECO:0007669"/>
    <property type="project" value="TreeGrafter"/>
</dbReference>
<keyword evidence="2" id="KW-0547">Nucleotide-binding</keyword>
<dbReference type="PANTHER" id="PTHR47957">
    <property type="entry name" value="ATP-DEPENDENT HELICASE HRQ1"/>
    <property type="match status" value="1"/>
</dbReference>
<dbReference type="Gene3D" id="3.40.50.300">
    <property type="entry name" value="P-loop containing nucleotide triphosphate hydrolases"/>
    <property type="match status" value="1"/>
</dbReference>
<evidence type="ECO:0000313" key="2">
    <source>
        <dbReference type="EMBL" id="CAE54310.1"/>
    </source>
</evidence>
<keyword evidence="2" id="KW-0378">Hydrolase</keyword>
<dbReference type="GO" id="GO:0006289">
    <property type="term" value="P:nucleotide-excision repair"/>
    <property type="evidence" value="ECO:0007669"/>
    <property type="project" value="TreeGrafter"/>
</dbReference>
<keyword evidence="2" id="KW-0347">Helicase</keyword>
<protein>
    <submittedName>
        <fullName evidence="2">Putative helicase</fullName>
    </submittedName>
</protein>